<reference evidence="10 11" key="1">
    <citation type="submission" date="2023-03" db="EMBL/GenBank/DDBJ databases">
        <title>Paludisphaera mucosa sp. nov. a novel planctomycete from northern fen.</title>
        <authorList>
            <person name="Ivanova A."/>
        </authorList>
    </citation>
    <scope>NUCLEOTIDE SEQUENCE [LARGE SCALE GENOMIC DNA]</scope>
    <source>
        <strain evidence="10 11">Pla2</strain>
    </source>
</reference>
<dbReference type="RefSeq" id="WP_277862262.1">
    <property type="nucleotide sequence ID" value="NZ_JARRAG010000002.1"/>
</dbReference>
<evidence type="ECO:0000256" key="2">
    <source>
        <dbReference type="ARBA" id="ARBA00012314"/>
    </source>
</evidence>
<feature type="region of interest" description="Disordered" evidence="8">
    <location>
        <begin position="221"/>
        <end position="251"/>
    </location>
</feature>
<dbReference type="PANTHER" id="PTHR11465:SF9">
    <property type="entry name" value="CATALASE"/>
    <property type="match status" value="1"/>
</dbReference>
<dbReference type="InterPro" id="IPR018028">
    <property type="entry name" value="Catalase"/>
</dbReference>
<dbReference type="PROSITE" id="PS51402">
    <property type="entry name" value="CATALASE_3"/>
    <property type="match status" value="1"/>
</dbReference>
<keyword evidence="7" id="KW-0408">Iron</keyword>
<name>A0ABT6FEE4_9BACT</name>
<sequence length="251" mass="27060">MIGSPLRSTFISVAVAAVAGSFAEVGEAFGQGAVTPARIVDRFEQVDGVHPGFRRNHAKGLGVSGVFESNGTGGRLCRAAVFEPGRVPVIGRFSLDGGQPYQPDRSTTRRGLGLQFSAPDGEVWRTALINFPLFPVRTPEIFFERLLAFKQDPATGKPDPERVKAFEERHPESVEVLRKIAAEPRSSGFGDTTFHGLNTFLFTNKAGETTPVRWILRPTQPFEAAGDPPPTGITCSTSSSSRSIGDRFDGV</sequence>
<dbReference type="GO" id="GO:0004096">
    <property type="term" value="F:catalase activity"/>
    <property type="evidence" value="ECO:0007669"/>
    <property type="project" value="UniProtKB-EC"/>
</dbReference>
<evidence type="ECO:0000256" key="1">
    <source>
        <dbReference type="ARBA" id="ARBA00005329"/>
    </source>
</evidence>
<feature type="domain" description="Catalase core" evidence="9">
    <location>
        <begin position="54"/>
        <end position="223"/>
    </location>
</feature>
<gene>
    <name evidence="10" type="ORF">PZE19_19390</name>
</gene>
<dbReference type="SUPFAM" id="SSF56634">
    <property type="entry name" value="Heme-dependent catalase-like"/>
    <property type="match status" value="1"/>
</dbReference>
<evidence type="ECO:0000256" key="5">
    <source>
        <dbReference type="ARBA" id="ARBA00022723"/>
    </source>
</evidence>
<protein>
    <recommendedName>
        <fullName evidence="2">catalase</fullName>
        <ecNumber evidence="2">1.11.1.6</ecNumber>
    </recommendedName>
</protein>
<dbReference type="Proteomes" id="UP001216907">
    <property type="component" value="Unassembled WGS sequence"/>
</dbReference>
<keyword evidence="11" id="KW-1185">Reference proteome</keyword>
<dbReference type="Pfam" id="PF00199">
    <property type="entry name" value="Catalase"/>
    <property type="match status" value="1"/>
</dbReference>
<evidence type="ECO:0000256" key="4">
    <source>
        <dbReference type="ARBA" id="ARBA00022617"/>
    </source>
</evidence>
<accession>A0ABT6FEE4</accession>
<dbReference type="EC" id="1.11.1.6" evidence="2"/>
<evidence type="ECO:0000256" key="6">
    <source>
        <dbReference type="ARBA" id="ARBA00023002"/>
    </source>
</evidence>
<evidence type="ECO:0000259" key="9">
    <source>
        <dbReference type="Pfam" id="PF00199"/>
    </source>
</evidence>
<keyword evidence="5" id="KW-0479">Metal-binding</keyword>
<proteinExistence type="inferred from homology"/>
<comment type="similarity">
    <text evidence="1">Belongs to the catalase family.</text>
</comment>
<keyword evidence="4" id="KW-0349">Heme</keyword>
<dbReference type="Gene3D" id="1.20.1280.120">
    <property type="match status" value="1"/>
</dbReference>
<evidence type="ECO:0000313" key="10">
    <source>
        <dbReference type="EMBL" id="MDG3005949.1"/>
    </source>
</evidence>
<dbReference type="PANTHER" id="PTHR11465">
    <property type="entry name" value="CATALASE"/>
    <property type="match status" value="1"/>
</dbReference>
<keyword evidence="6 10" id="KW-0560">Oxidoreductase</keyword>
<dbReference type="InterPro" id="IPR020835">
    <property type="entry name" value="Catalase_sf"/>
</dbReference>
<evidence type="ECO:0000256" key="3">
    <source>
        <dbReference type="ARBA" id="ARBA00022559"/>
    </source>
</evidence>
<evidence type="ECO:0000256" key="8">
    <source>
        <dbReference type="SAM" id="MobiDB-lite"/>
    </source>
</evidence>
<dbReference type="InterPro" id="IPR011614">
    <property type="entry name" value="Catalase_core"/>
</dbReference>
<evidence type="ECO:0000313" key="11">
    <source>
        <dbReference type="Proteomes" id="UP001216907"/>
    </source>
</evidence>
<dbReference type="EMBL" id="JARRAG010000002">
    <property type="protein sequence ID" value="MDG3005949.1"/>
    <property type="molecule type" value="Genomic_DNA"/>
</dbReference>
<organism evidence="10 11">
    <name type="scientific">Paludisphaera mucosa</name>
    <dbReference type="NCBI Taxonomy" id="3030827"/>
    <lineage>
        <taxon>Bacteria</taxon>
        <taxon>Pseudomonadati</taxon>
        <taxon>Planctomycetota</taxon>
        <taxon>Planctomycetia</taxon>
        <taxon>Isosphaerales</taxon>
        <taxon>Isosphaeraceae</taxon>
        <taxon>Paludisphaera</taxon>
    </lineage>
</organism>
<evidence type="ECO:0000256" key="7">
    <source>
        <dbReference type="ARBA" id="ARBA00023004"/>
    </source>
</evidence>
<comment type="caution">
    <text evidence="10">The sequence shown here is derived from an EMBL/GenBank/DDBJ whole genome shotgun (WGS) entry which is preliminary data.</text>
</comment>
<dbReference type="Gene3D" id="2.40.180.10">
    <property type="entry name" value="Catalase core domain"/>
    <property type="match status" value="1"/>
</dbReference>
<keyword evidence="3 10" id="KW-0575">Peroxidase</keyword>